<comment type="caution">
    <text evidence="2">The sequence shown here is derived from an EMBL/GenBank/DDBJ whole genome shotgun (WGS) entry which is preliminary data.</text>
</comment>
<evidence type="ECO:0000313" key="3">
    <source>
        <dbReference type="Proteomes" id="UP000230066"/>
    </source>
</evidence>
<proteinExistence type="predicted"/>
<dbReference type="Proteomes" id="UP000230066">
    <property type="component" value="Unassembled WGS sequence"/>
</dbReference>
<feature type="region of interest" description="Disordered" evidence="1">
    <location>
        <begin position="608"/>
        <end position="637"/>
    </location>
</feature>
<accession>A0A4E0RUI9</accession>
<feature type="region of interest" description="Disordered" evidence="1">
    <location>
        <begin position="258"/>
        <end position="277"/>
    </location>
</feature>
<organism evidence="2 3">
    <name type="scientific">Fasciola hepatica</name>
    <name type="common">Liver fluke</name>
    <dbReference type="NCBI Taxonomy" id="6192"/>
    <lineage>
        <taxon>Eukaryota</taxon>
        <taxon>Metazoa</taxon>
        <taxon>Spiralia</taxon>
        <taxon>Lophotrochozoa</taxon>
        <taxon>Platyhelminthes</taxon>
        <taxon>Trematoda</taxon>
        <taxon>Digenea</taxon>
        <taxon>Plagiorchiida</taxon>
        <taxon>Echinostomata</taxon>
        <taxon>Echinostomatoidea</taxon>
        <taxon>Fasciolidae</taxon>
        <taxon>Fasciola</taxon>
    </lineage>
</organism>
<feature type="compositionally biased region" description="Basic and acidic residues" evidence="1">
    <location>
        <begin position="296"/>
        <end position="310"/>
    </location>
</feature>
<feature type="compositionally biased region" description="Basic and acidic residues" evidence="1">
    <location>
        <begin position="165"/>
        <end position="175"/>
    </location>
</feature>
<feature type="compositionally biased region" description="Polar residues" evidence="1">
    <location>
        <begin position="311"/>
        <end position="325"/>
    </location>
</feature>
<keyword evidence="3" id="KW-1185">Reference proteome</keyword>
<evidence type="ECO:0000256" key="1">
    <source>
        <dbReference type="SAM" id="MobiDB-lite"/>
    </source>
</evidence>
<reference evidence="2" key="1">
    <citation type="submission" date="2019-03" db="EMBL/GenBank/DDBJ databases">
        <title>Improved annotation for the trematode Fasciola hepatica.</title>
        <authorList>
            <person name="Choi Y.-J."/>
            <person name="Martin J."/>
            <person name="Mitreva M."/>
        </authorList>
    </citation>
    <scope>NUCLEOTIDE SEQUENCE [LARGE SCALE GENOMIC DNA]</scope>
</reference>
<name>A0A4E0RUI9_FASHE</name>
<feature type="region of interest" description="Disordered" evidence="1">
    <location>
        <begin position="286"/>
        <end position="348"/>
    </location>
</feature>
<feature type="region of interest" description="Disordered" evidence="1">
    <location>
        <begin position="720"/>
        <end position="740"/>
    </location>
</feature>
<sequence>MAILDRLTEVQRHSALNYYQTKIKQLKIHVRTLSTADSLLLKFPVGSSDGSLQQKIKLDEVDQTIGHLKAQCHASWLHLLELIACLEHNFCMAQRPATELYRVSSQSRKCKDAALVSERIQRSESHGGHARRSKIRETKTRFQSLNLLCNPMEDFVLSQVNREPGGADRTNKSRPETQPNAILSPISQNGTLESGFESELSPQSYHHHHPHYHTSSSGSVRKSQYQFGIFPAEDSVSTHSRRLRTRSASHSYLTEGFTLPTEDEPQYEQQSHSESADTFGVLSAPKDEVAPQPKDSLQDRSVCSDEERHNPTSAQEEANTNGSSKESVHSFGKKSPHPGIRQTRSKRQFRIHRITPDQFWIRANEVTRNCRSTPVLSSVPPIYRILMRKPTRRLLLSSVRNTKGAKIVTDKSSRTRISMGRVRPTPDARLRWHARWLTSRANKTTEADLEEFSTQDISLHTTTPSSVAANSKKAEPGIAPAPFVLVRHKAKRQQVPRGRKLRHHSSSCLSHPILWRRRPRANTHEYDCPLPVPPPRAHSFCVPHSSGLDRLMTSAQGRHSDSSSIDDVSDPEYSLWQTRVKSYLDAAALADAIVRSRYGTASLKRCLSPHSSDAQRQPGSGLAVTSSTSGSSPHVHKELHSIMNISPEPKVLGLEYQEPLLHFWDNYQAPLYSNSSDTDGCEPVSTFVEEFPWDDIAPSGLSDASQEDLLLSEIPSVRRKSRPVVPHQSITTTPGDAVNSAGQMQTHEDVVDAPVYRQDTMELSTSTSVLFNQKSSSLEASFEICSQSATTGGSNNNNNNNNAEIHHNHLSHSNESELLCGLRTHPDGGSQQFLDMGSSNEGAQVTMVRHLNDNLLL</sequence>
<gene>
    <name evidence="2" type="ORF">D915_004586</name>
</gene>
<feature type="region of interest" description="Disordered" evidence="1">
    <location>
        <begin position="162"/>
        <end position="220"/>
    </location>
</feature>
<feature type="compositionally biased region" description="Polar residues" evidence="1">
    <location>
        <begin position="728"/>
        <end position="740"/>
    </location>
</feature>
<dbReference type="EMBL" id="JXXN02001494">
    <property type="protein sequence ID" value="THD24647.1"/>
    <property type="molecule type" value="Genomic_DNA"/>
</dbReference>
<protein>
    <submittedName>
        <fullName evidence="2">Uncharacterized protein</fullName>
    </submittedName>
</protein>
<dbReference type="AlphaFoldDB" id="A0A4E0RUI9"/>
<evidence type="ECO:0000313" key="2">
    <source>
        <dbReference type="EMBL" id="THD24647.1"/>
    </source>
</evidence>
<feature type="compositionally biased region" description="Polar residues" evidence="1">
    <location>
        <begin position="176"/>
        <end position="192"/>
    </location>
</feature>
<feature type="compositionally biased region" description="Polar residues" evidence="1">
    <location>
        <begin position="609"/>
        <end position="632"/>
    </location>
</feature>